<dbReference type="GO" id="GO:0020037">
    <property type="term" value="F:heme binding"/>
    <property type="evidence" value="ECO:0007669"/>
    <property type="project" value="InterPro"/>
</dbReference>
<dbReference type="AlphaFoldDB" id="A3VFS6"/>
<dbReference type="HOGENOM" id="CLU_033716_2_0_5"/>
<dbReference type="InterPro" id="IPR036396">
    <property type="entry name" value="Cyt_P450_sf"/>
</dbReference>
<dbReference type="PANTHER" id="PTHR46696:SF1">
    <property type="entry name" value="CYTOCHROME P450 YJIB-RELATED"/>
    <property type="match status" value="1"/>
</dbReference>
<dbReference type="PROSITE" id="PS00086">
    <property type="entry name" value="CYTOCHROME_P450"/>
    <property type="match status" value="1"/>
</dbReference>
<dbReference type="SUPFAM" id="SSF48264">
    <property type="entry name" value="Cytochrome P450"/>
    <property type="match status" value="1"/>
</dbReference>
<keyword evidence="2" id="KW-0408">Iron</keyword>
<dbReference type="GO" id="GO:0004497">
    <property type="term" value="F:monooxygenase activity"/>
    <property type="evidence" value="ECO:0007669"/>
    <property type="project" value="UniProtKB-KW"/>
</dbReference>
<dbReference type="OrthoDB" id="9801155at2"/>
<evidence type="ECO:0000313" key="4">
    <source>
        <dbReference type="Proteomes" id="UP000002931"/>
    </source>
</evidence>
<dbReference type="InterPro" id="IPR002397">
    <property type="entry name" value="Cyt_P450_B"/>
</dbReference>
<dbReference type="EMBL" id="AAMT01000007">
    <property type="protein sequence ID" value="EAQ12702.1"/>
    <property type="molecule type" value="Genomic_DNA"/>
</dbReference>
<dbReference type="Proteomes" id="UP000002931">
    <property type="component" value="Unassembled WGS sequence"/>
</dbReference>
<dbReference type="PANTHER" id="PTHR46696">
    <property type="entry name" value="P450, PUTATIVE (EUROFUNG)-RELATED"/>
    <property type="match status" value="1"/>
</dbReference>
<reference evidence="3 4" key="1">
    <citation type="journal article" date="2010" name="J. Bacteriol.">
        <title>Genome sequences of Pelagibaca bermudensis HTCC2601T and Maritimibacter alkaliphilus HTCC2654T, the type strains of two marine Roseobacter genera.</title>
        <authorList>
            <person name="Thrash J.C."/>
            <person name="Cho J.C."/>
            <person name="Ferriera S."/>
            <person name="Johnson J."/>
            <person name="Vergin K.L."/>
            <person name="Giovannoni S.J."/>
        </authorList>
    </citation>
    <scope>NUCLEOTIDE SEQUENCE [LARGE SCALE GENOMIC DNA]</scope>
    <source>
        <strain evidence="3 4">HTCC2654</strain>
    </source>
</reference>
<protein>
    <submittedName>
        <fullName evidence="3">Putative cytochrome P450</fullName>
    </submittedName>
</protein>
<sequence length="408" mass="43906">MRKLKSWFGAGRAKPAAPDLPVDLLSDAFVADPAPTWAWLRDNAPLAPVKSGGYVMTRAADIKAAFTDARLGNAPSRFSMLAEKNRDRYVAADVAANIPPFLDKPRHVDMRKPLSAAFFDTFDGAEAWIGPLAEAHLARLAGQGPQDIITGFGRPFATQAMARFVGLDHDPAAIARATGALFKLFAPITDRAGFDDVNAGLEATRHYIAGAVAARHATPGPDLISHLIARGGLTDIEIGDHALLVLADGIENIEAAIAQVLIRLASDPDHLAALRAGEGDIAATVMEVLRLETPAQTIPRVVREAHERDGVQLTEGTPIFLALGSANRDPDLHPDPDRFDPTRDHSGVLMFGQGRHRCIGAPLGQMLVTQGARALVDRPFTLVTDPARITYHKRLGHRWPVDVLARID</sequence>
<comment type="similarity">
    <text evidence="1 2">Belongs to the cytochrome P450 family.</text>
</comment>
<accession>A3VFS6</accession>
<comment type="caution">
    <text evidence="3">The sequence shown here is derived from an EMBL/GenBank/DDBJ whole genome shotgun (WGS) entry which is preliminary data.</text>
</comment>
<evidence type="ECO:0000256" key="1">
    <source>
        <dbReference type="ARBA" id="ARBA00010617"/>
    </source>
</evidence>
<keyword evidence="2" id="KW-0349">Heme</keyword>
<dbReference type="GO" id="GO:0005506">
    <property type="term" value="F:iron ion binding"/>
    <property type="evidence" value="ECO:0007669"/>
    <property type="project" value="InterPro"/>
</dbReference>
<keyword evidence="4" id="KW-1185">Reference proteome</keyword>
<name>A3VFS6_9RHOB</name>
<organism evidence="3 4">
    <name type="scientific">Maritimibacter alkaliphilus HTCC2654</name>
    <dbReference type="NCBI Taxonomy" id="314271"/>
    <lineage>
        <taxon>Bacteria</taxon>
        <taxon>Pseudomonadati</taxon>
        <taxon>Pseudomonadota</taxon>
        <taxon>Alphaproteobacteria</taxon>
        <taxon>Rhodobacterales</taxon>
        <taxon>Roseobacteraceae</taxon>
        <taxon>Maritimibacter</taxon>
    </lineage>
</organism>
<dbReference type="Gene3D" id="1.10.630.10">
    <property type="entry name" value="Cytochrome P450"/>
    <property type="match status" value="1"/>
</dbReference>
<keyword evidence="2" id="KW-0503">Monooxygenase</keyword>
<dbReference type="Pfam" id="PF00067">
    <property type="entry name" value="p450"/>
    <property type="match status" value="1"/>
</dbReference>
<evidence type="ECO:0000313" key="3">
    <source>
        <dbReference type="EMBL" id="EAQ12702.1"/>
    </source>
</evidence>
<dbReference type="InterPro" id="IPR001128">
    <property type="entry name" value="Cyt_P450"/>
</dbReference>
<keyword evidence="2" id="KW-0479">Metal-binding</keyword>
<gene>
    <name evidence="3" type="ORF">RB2654_06319</name>
</gene>
<dbReference type="InterPro" id="IPR017972">
    <property type="entry name" value="Cyt_P450_CS"/>
</dbReference>
<dbReference type="STRING" id="314271.RB2654_06319"/>
<dbReference type="RefSeq" id="WP_008329809.1">
    <property type="nucleotide sequence ID" value="NZ_CH902578.1"/>
</dbReference>
<keyword evidence="2" id="KW-0560">Oxidoreductase</keyword>
<dbReference type="eggNOG" id="COG2124">
    <property type="taxonomic scope" value="Bacteria"/>
</dbReference>
<evidence type="ECO:0000256" key="2">
    <source>
        <dbReference type="RuleBase" id="RU000461"/>
    </source>
</evidence>
<dbReference type="PRINTS" id="PR00359">
    <property type="entry name" value="BP450"/>
</dbReference>
<proteinExistence type="inferred from homology"/>
<dbReference type="GO" id="GO:0016705">
    <property type="term" value="F:oxidoreductase activity, acting on paired donors, with incorporation or reduction of molecular oxygen"/>
    <property type="evidence" value="ECO:0007669"/>
    <property type="project" value="InterPro"/>
</dbReference>